<dbReference type="UniPathway" id="UPA00031">
    <property type="reaction ID" value="UER00012"/>
</dbReference>
<dbReference type="NCBIfam" id="TIGR01141">
    <property type="entry name" value="hisC"/>
    <property type="match status" value="1"/>
</dbReference>
<comment type="similarity">
    <text evidence="5">Belongs to the class-II pyridoxal-phosphate-dependent aminotransferase family. Histidinol-phosphate aminotransferase subfamily.</text>
</comment>
<accession>A0A8A3S366</accession>
<dbReference type="PANTHER" id="PTHR43643:SF3">
    <property type="entry name" value="HISTIDINOL-PHOSPHATE AMINOTRANSFERASE"/>
    <property type="match status" value="1"/>
</dbReference>
<keyword evidence="3 5" id="KW-0808">Transferase</keyword>
<keyword evidence="5" id="KW-0028">Amino-acid biosynthesis</keyword>
<dbReference type="EMBL" id="CP036172">
    <property type="protein sequence ID" value="QSZ66598.1"/>
    <property type="molecule type" value="Genomic_DNA"/>
</dbReference>
<reference evidence="7" key="2">
    <citation type="submission" date="2019-02" db="EMBL/GenBank/DDBJ databases">
        <authorList>
            <person name="Chen S.-C."/>
            <person name="Chien H.-H."/>
            <person name="Lai M.-C."/>
        </authorList>
    </citation>
    <scope>NUCLEOTIDE SEQUENCE</scope>
    <source>
        <strain evidence="7">N2F9704</strain>
    </source>
</reference>
<dbReference type="InterPro" id="IPR015422">
    <property type="entry name" value="PyrdxlP-dep_Trfase_small"/>
</dbReference>
<evidence type="ECO:0000313" key="8">
    <source>
        <dbReference type="Proteomes" id="UP001042704"/>
    </source>
</evidence>
<evidence type="ECO:0000256" key="3">
    <source>
        <dbReference type="ARBA" id="ARBA00022679"/>
    </source>
</evidence>
<dbReference type="GO" id="GO:0000105">
    <property type="term" value="P:L-histidine biosynthetic process"/>
    <property type="evidence" value="ECO:0007669"/>
    <property type="project" value="UniProtKB-UniRule"/>
</dbReference>
<protein>
    <recommendedName>
        <fullName evidence="5">Histidinol-phosphate aminotransferase</fullName>
        <ecNumber evidence="5">2.6.1.9</ecNumber>
    </recommendedName>
    <alternativeName>
        <fullName evidence="5">Imidazole acetol-phosphate transaminase</fullName>
    </alternativeName>
</protein>
<dbReference type="GeneID" id="76423362"/>
<dbReference type="RefSeq" id="WP_265581948.1">
    <property type="nucleotide sequence ID" value="NZ_CP036172.1"/>
</dbReference>
<keyword evidence="2 5" id="KW-0032">Aminotransferase</keyword>
<dbReference type="EC" id="2.6.1.9" evidence="5"/>
<comment type="cofactor">
    <cofactor evidence="1 5">
        <name>pyridoxal 5'-phosphate</name>
        <dbReference type="ChEBI" id="CHEBI:597326"/>
    </cofactor>
</comment>
<dbReference type="InterPro" id="IPR015421">
    <property type="entry name" value="PyrdxlP-dep_Trfase_major"/>
</dbReference>
<dbReference type="Pfam" id="PF00155">
    <property type="entry name" value="Aminotran_1_2"/>
    <property type="match status" value="1"/>
</dbReference>
<dbReference type="InterPro" id="IPR001917">
    <property type="entry name" value="Aminotrans_II_pyridoxalP_BS"/>
</dbReference>
<feature type="domain" description="Aminotransferase class I/classII large" evidence="6">
    <location>
        <begin position="35"/>
        <end position="342"/>
    </location>
</feature>
<evidence type="ECO:0000256" key="4">
    <source>
        <dbReference type="ARBA" id="ARBA00022898"/>
    </source>
</evidence>
<keyword evidence="8" id="KW-1185">Reference proteome</keyword>
<dbReference type="KEGG" id="maqe:RJ40_03335"/>
<dbReference type="GO" id="GO:0004400">
    <property type="term" value="F:histidinol-phosphate transaminase activity"/>
    <property type="evidence" value="ECO:0007669"/>
    <property type="project" value="UniProtKB-UniRule"/>
</dbReference>
<evidence type="ECO:0000313" key="7">
    <source>
        <dbReference type="EMBL" id="QSZ66598.1"/>
    </source>
</evidence>
<organism evidence="7 8">
    <name type="scientific">Methanofollis aquaemaris</name>
    <dbReference type="NCBI Taxonomy" id="126734"/>
    <lineage>
        <taxon>Archaea</taxon>
        <taxon>Methanobacteriati</taxon>
        <taxon>Methanobacteriota</taxon>
        <taxon>Stenosarchaea group</taxon>
        <taxon>Methanomicrobia</taxon>
        <taxon>Methanomicrobiales</taxon>
        <taxon>Methanomicrobiaceae</taxon>
        <taxon>Methanofollis</taxon>
    </lineage>
</organism>
<gene>
    <name evidence="5" type="primary">hisC</name>
    <name evidence="7" type="ORF">RJ40_03335</name>
</gene>
<name>A0A8A3S366_9EURY</name>
<dbReference type="Gene3D" id="3.90.1150.10">
    <property type="entry name" value="Aspartate Aminotransferase, domain 1"/>
    <property type="match status" value="1"/>
</dbReference>
<evidence type="ECO:0000256" key="2">
    <source>
        <dbReference type="ARBA" id="ARBA00022576"/>
    </source>
</evidence>
<dbReference type="CDD" id="cd00609">
    <property type="entry name" value="AAT_like"/>
    <property type="match status" value="1"/>
</dbReference>
<dbReference type="PROSITE" id="PS00599">
    <property type="entry name" value="AA_TRANSFER_CLASS_2"/>
    <property type="match status" value="1"/>
</dbReference>
<dbReference type="SUPFAM" id="SSF53383">
    <property type="entry name" value="PLP-dependent transferases"/>
    <property type="match status" value="1"/>
</dbReference>
<dbReference type="InterPro" id="IPR004839">
    <property type="entry name" value="Aminotransferase_I/II_large"/>
</dbReference>
<reference evidence="7" key="1">
    <citation type="journal article" date="2001" name="Int. J. Syst. Evol. Microbiol.">
        <title>Methanofollis aquaemaris sp. nov., a methanogen isolated from an aquaculture fish pond.</title>
        <authorList>
            <person name="Lai M.C."/>
            <person name="Chen S.C."/>
        </authorList>
    </citation>
    <scope>NUCLEOTIDE SEQUENCE</scope>
    <source>
        <strain evidence="7">N2F9704</strain>
    </source>
</reference>
<sequence>MRRSVVRRCYATAGGYVFAKSAEEIAREQGLSRVARLASNENPAPPSDAVVAAGLSALKEGNRYPAARPAAATDALRRLHGDHAFLLGNGMDGVIETVVRTVVEPGDRVVISTPTFSFYKLTAAAQGAEVVEVPREPDFSVDPERFVEACQGAKLAFLCTPNNPTGNIVPVDVVREILDGTDCLLFLDNAYIEFSDVNYRPLMREYDNLIEGRTMSKAYSLAGLRFGYAFVPAWLAPHLEQAATPFAVNSVALAAAEAALADQAHIHEVVAHVQRWRERFMAEIPLPVTPSEANFVLIDVAPQKGDEAMERLAEGGVVVRSCRSFPGLEDRYIRVSIGADWENELFLEKVGDLL</sequence>
<evidence type="ECO:0000256" key="1">
    <source>
        <dbReference type="ARBA" id="ARBA00001933"/>
    </source>
</evidence>
<evidence type="ECO:0000256" key="5">
    <source>
        <dbReference type="HAMAP-Rule" id="MF_01023"/>
    </source>
</evidence>
<comment type="catalytic activity">
    <reaction evidence="5">
        <text>L-histidinol phosphate + 2-oxoglutarate = 3-(imidazol-4-yl)-2-oxopropyl phosphate + L-glutamate</text>
        <dbReference type="Rhea" id="RHEA:23744"/>
        <dbReference type="ChEBI" id="CHEBI:16810"/>
        <dbReference type="ChEBI" id="CHEBI:29985"/>
        <dbReference type="ChEBI" id="CHEBI:57766"/>
        <dbReference type="ChEBI" id="CHEBI:57980"/>
        <dbReference type="EC" id="2.6.1.9"/>
    </reaction>
</comment>
<dbReference type="Proteomes" id="UP001042704">
    <property type="component" value="Chromosome"/>
</dbReference>
<comment type="pathway">
    <text evidence="5">Amino-acid biosynthesis; L-histidine biosynthesis; L-histidine from 5-phospho-alpha-D-ribose 1-diphosphate: step 7/9.</text>
</comment>
<keyword evidence="4 5" id="KW-0663">Pyridoxal phosphate</keyword>
<dbReference type="Gene3D" id="3.40.640.10">
    <property type="entry name" value="Type I PLP-dependent aspartate aminotransferase-like (Major domain)"/>
    <property type="match status" value="1"/>
</dbReference>
<dbReference type="InterPro" id="IPR005861">
    <property type="entry name" value="HisP_aminotrans"/>
</dbReference>
<keyword evidence="5" id="KW-0368">Histidine biosynthesis</keyword>
<dbReference type="GO" id="GO:0030170">
    <property type="term" value="F:pyridoxal phosphate binding"/>
    <property type="evidence" value="ECO:0007669"/>
    <property type="project" value="InterPro"/>
</dbReference>
<feature type="modified residue" description="N6-(pyridoxal phosphate)lysine" evidence="5">
    <location>
        <position position="217"/>
    </location>
</feature>
<dbReference type="InterPro" id="IPR050106">
    <property type="entry name" value="HistidinolP_aminotransfase"/>
</dbReference>
<evidence type="ECO:0000259" key="6">
    <source>
        <dbReference type="Pfam" id="PF00155"/>
    </source>
</evidence>
<dbReference type="PANTHER" id="PTHR43643">
    <property type="entry name" value="HISTIDINOL-PHOSPHATE AMINOTRANSFERASE 2"/>
    <property type="match status" value="1"/>
</dbReference>
<dbReference type="HAMAP" id="MF_01023">
    <property type="entry name" value="HisC_aminotrans_2"/>
    <property type="match status" value="1"/>
</dbReference>
<dbReference type="InterPro" id="IPR015424">
    <property type="entry name" value="PyrdxlP-dep_Trfase"/>
</dbReference>
<proteinExistence type="inferred from homology"/>
<dbReference type="AlphaFoldDB" id="A0A8A3S366"/>